<dbReference type="InterPro" id="IPR022653">
    <property type="entry name" value="De-COase2_pyr-phos_BS"/>
</dbReference>
<dbReference type="PRINTS" id="PR01182">
    <property type="entry name" value="ORNDCRBXLASE"/>
</dbReference>
<evidence type="ECO:0000313" key="11">
    <source>
        <dbReference type="EMBL" id="MEN2987406.1"/>
    </source>
</evidence>
<evidence type="ECO:0000256" key="2">
    <source>
        <dbReference type="ARBA" id="ARBA00008872"/>
    </source>
</evidence>
<keyword evidence="3" id="KW-0663">Pyridoxal phosphate</keyword>
<dbReference type="Gene3D" id="3.20.20.10">
    <property type="entry name" value="Alanine racemase"/>
    <property type="match status" value="1"/>
</dbReference>
<evidence type="ECO:0000256" key="6">
    <source>
        <dbReference type="ARBA" id="ARBA00034138"/>
    </source>
</evidence>
<proteinExistence type="inferred from homology"/>
<dbReference type="InterPro" id="IPR022644">
    <property type="entry name" value="De-COase2_N"/>
</dbReference>
<dbReference type="Pfam" id="PF02784">
    <property type="entry name" value="Orn_Arg_deC_N"/>
    <property type="match status" value="1"/>
</dbReference>
<dbReference type="InterPro" id="IPR000183">
    <property type="entry name" value="Orn/DAP/Arg_de-COase"/>
</dbReference>
<comment type="pathway">
    <text evidence="5">Amine and polyamine biosynthesis; putrescine biosynthesis via L-ornithine pathway; putrescine from L-ornithine: step 1/1.</text>
</comment>
<dbReference type="RefSeq" id="WP_345931694.1">
    <property type="nucleotide sequence ID" value="NZ_JBBKTV010000001.1"/>
</dbReference>
<comment type="caution">
    <text evidence="11">The sequence shown here is derived from an EMBL/GenBank/DDBJ whole genome shotgun (WGS) entry which is preliminary data.</text>
</comment>
<reference evidence="11 12" key="1">
    <citation type="submission" date="2024-03" db="EMBL/GenBank/DDBJ databases">
        <title>High-quality draft genome sequencing of Tistrella sp. BH-R2-4.</title>
        <authorList>
            <person name="Dong C."/>
        </authorList>
    </citation>
    <scope>NUCLEOTIDE SEQUENCE [LARGE SCALE GENOMIC DNA]</scope>
    <source>
        <strain evidence="11 12">BH-R2-4</strain>
    </source>
</reference>
<evidence type="ECO:0000259" key="10">
    <source>
        <dbReference type="Pfam" id="PF02784"/>
    </source>
</evidence>
<evidence type="ECO:0000256" key="4">
    <source>
        <dbReference type="ARBA" id="ARBA00023239"/>
    </source>
</evidence>
<dbReference type="InterPro" id="IPR029066">
    <property type="entry name" value="PLP-binding_barrel"/>
</dbReference>
<dbReference type="InterPro" id="IPR009006">
    <property type="entry name" value="Ala_racemase/Decarboxylase_C"/>
</dbReference>
<gene>
    <name evidence="11" type="ORF">WG926_03760</name>
</gene>
<comment type="cofactor">
    <cofactor evidence="1">
        <name>pyridoxal 5'-phosphate</name>
        <dbReference type="ChEBI" id="CHEBI:597326"/>
    </cofactor>
</comment>
<dbReference type="Proteomes" id="UP001413721">
    <property type="component" value="Unassembled WGS sequence"/>
</dbReference>
<evidence type="ECO:0000256" key="5">
    <source>
        <dbReference type="ARBA" id="ARBA00034115"/>
    </source>
</evidence>
<comment type="catalytic activity">
    <reaction evidence="7">
        <text>L-ornithine + H(+) = putrescine + CO2</text>
        <dbReference type="Rhea" id="RHEA:22964"/>
        <dbReference type="ChEBI" id="CHEBI:15378"/>
        <dbReference type="ChEBI" id="CHEBI:16526"/>
        <dbReference type="ChEBI" id="CHEBI:46911"/>
        <dbReference type="ChEBI" id="CHEBI:326268"/>
        <dbReference type="EC" id="4.1.1.17"/>
    </reaction>
</comment>
<dbReference type="InterPro" id="IPR022643">
    <property type="entry name" value="De-COase2_C"/>
</dbReference>
<dbReference type="EC" id="4.1.1.17" evidence="6"/>
<evidence type="ECO:0000256" key="3">
    <source>
        <dbReference type="ARBA" id="ARBA00022898"/>
    </source>
</evidence>
<feature type="domain" description="Orn/DAP/Arg decarboxylase 2 N-terminal" evidence="10">
    <location>
        <begin position="39"/>
        <end position="273"/>
    </location>
</feature>
<feature type="domain" description="Orn/DAP/Arg decarboxylase 2 C-terminal" evidence="9">
    <location>
        <begin position="277"/>
        <end position="364"/>
    </location>
</feature>
<dbReference type="Gene3D" id="2.40.37.10">
    <property type="entry name" value="Lyase, Ornithine Decarboxylase, Chain A, domain 1"/>
    <property type="match status" value="1"/>
</dbReference>
<keyword evidence="12" id="KW-1185">Reference proteome</keyword>
<keyword evidence="4" id="KW-0456">Lyase</keyword>
<accession>A0ABU9YF44</accession>
<dbReference type="PROSITE" id="PS00879">
    <property type="entry name" value="ODR_DC_2_2"/>
    <property type="match status" value="1"/>
</dbReference>
<dbReference type="PANTHER" id="PTHR11482">
    <property type="entry name" value="ARGININE/DIAMINOPIMELATE/ORNITHINE DECARBOXYLASE"/>
    <property type="match status" value="1"/>
</dbReference>
<dbReference type="PRINTS" id="PR01179">
    <property type="entry name" value="ODADCRBXLASE"/>
</dbReference>
<sequence length="410" mass="44472">MSDIFSTRRRSAPGRFADVDGMVARLKPSYPVYCLKPAKLTSAARRFVEGFPGEVLYAVKCNPERTVIRTLYEAGISGFDVASLVEVALVADLYEDAELHFHHPVKSRAAIANAYRVYGVDRFAVDHADEVLKIHAETRGKPATMMVRLTTDSSRSTYDLSAKFGATLTDATAMMRQAHDLGHGVGLYFHVGSQCPDPVAYDEALETVRQAMAAVPDIPVTAIDVGGGFPGQYDMGEMPPLQDYFAAVRRGLATLPQQPGRRILCEPGRALVADGLSLVVQVHLRKGDRLYINDGIYGSLSETVTGHLRFPARAIRPVGQPLAGERLPFTIFGPTCDSTDVLPEPLLLPADIREGDWIEIDTIGAYSNALATRFNGFLPEAVVEIGDAPVRVTGQVAIDTAGTARQRTLS</sequence>
<dbReference type="InterPro" id="IPR002433">
    <property type="entry name" value="Orn_de-COase"/>
</dbReference>
<protein>
    <recommendedName>
        <fullName evidence="6">ornithine decarboxylase</fullName>
        <ecNumber evidence="6">4.1.1.17</ecNumber>
    </recommendedName>
</protein>
<dbReference type="SUPFAM" id="SSF50621">
    <property type="entry name" value="Alanine racemase C-terminal domain-like"/>
    <property type="match status" value="1"/>
</dbReference>
<evidence type="ECO:0000256" key="8">
    <source>
        <dbReference type="RuleBase" id="RU003737"/>
    </source>
</evidence>
<dbReference type="SUPFAM" id="SSF51419">
    <property type="entry name" value="PLP-binding barrel"/>
    <property type="match status" value="1"/>
</dbReference>
<evidence type="ECO:0000313" key="12">
    <source>
        <dbReference type="Proteomes" id="UP001413721"/>
    </source>
</evidence>
<name>A0ABU9YF44_9PROT</name>
<dbReference type="Pfam" id="PF00278">
    <property type="entry name" value="Orn_DAP_Arg_deC"/>
    <property type="match status" value="1"/>
</dbReference>
<evidence type="ECO:0000256" key="1">
    <source>
        <dbReference type="ARBA" id="ARBA00001933"/>
    </source>
</evidence>
<comment type="similarity">
    <text evidence="2 8">Belongs to the Orn/Lys/Arg decarboxylase class-II family.</text>
</comment>
<evidence type="ECO:0000259" key="9">
    <source>
        <dbReference type="Pfam" id="PF00278"/>
    </source>
</evidence>
<evidence type="ECO:0000256" key="7">
    <source>
        <dbReference type="ARBA" id="ARBA00049127"/>
    </source>
</evidence>
<dbReference type="PANTHER" id="PTHR11482:SF6">
    <property type="entry name" value="ORNITHINE DECARBOXYLASE 1-RELATED"/>
    <property type="match status" value="1"/>
</dbReference>
<dbReference type="InterPro" id="IPR022657">
    <property type="entry name" value="De-COase2_CS"/>
</dbReference>
<dbReference type="CDD" id="cd00622">
    <property type="entry name" value="PLPDE_III_ODC"/>
    <property type="match status" value="1"/>
</dbReference>
<dbReference type="EMBL" id="JBBKTW010000001">
    <property type="protein sequence ID" value="MEN2987406.1"/>
    <property type="molecule type" value="Genomic_DNA"/>
</dbReference>
<organism evidence="11 12">
    <name type="scientific">Tistrella arctica</name>
    <dbReference type="NCBI Taxonomy" id="3133430"/>
    <lineage>
        <taxon>Bacteria</taxon>
        <taxon>Pseudomonadati</taxon>
        <taxon>Pseudomonadota</taxon>
        <taxon>Alphaproteobacteria</taxon>
        <taxon>Geminicoccales</taxon>
        <taxon>Geminicoccaceae</taxon>
        <taxon>Tistrella</taxon>
    </lineage>
</organism>
<dbReference type="PROSITE" id="PS00878">
    <property type="entry name" value="ODR_DC_2_1"/>
    <property type="match status" value="1"/>
</dbReference>